<evidence type="ECO:0000313" key="2">
    <source>
        <dbReference type="Proteomes" id="UP000197692"/>
    </source>
</evidence>
<dbReference type="Proteomes" id="UP000197692">
    <property type="component" value="Unassembled WGS sequence"/>
</dbReference>
<protein>
    <submittedName>
        <fullName evidence="1">Uncharacterized protein</fullName>
    </submittedName>
</protein>
<name>A0A854NIP5_CORDP</name>
<gene>
    <name evidence="1" type="ORF">AY602_05630</name>
</gene>
<comment type="caution">
    <text evidence="1">The sequence shown here is derived from an EMBL/GenBank/DDBJ whole genome shotgun (WGS) entry which is preliminary data.</text>
</comment>
<reference evidence="2" key="1">
    <citation type="submission" date="2016-02" db="EMBL/GenBank/DDBJ databases">
        <title>Genomic analyses of a collection of pathogenic Corynebacterium diphtheriae.</title>
        <authorList>
            <person name="Sangal V."/>
            <person name="Titov L."/>
        </authorList>
    </citation>
    <scope>NUCLEOTIDE SEQUENCE [LARGE SCALE GENOMIC DNA]</scope>
    <source>
        <strain evidence="2">1438</strain>
    </source>
</reference>
<proteinExistence type="predicted"/>
<sequence>MLPPAVIVERALARVAGLAQALQVVEVVGAAVFDREDVVNFLHGCVATGFEAVFAERVGGDVGGADLAPP</sequence>
<evidence type="ECO:0000313" key="1">
    <source>
        <dbReference type="EMBL" id="OWM34789.1"/>
    </source>
</evidence>
<organism evidence="1 2">
    <name type="scientific">Corynebacterium diphtheriae bv. mitis</name>
    <dbReference type="NCBI Taxonomy" id="1806053"/>
    <lineage>
        <taxon>Bacteria</taxon>
        <taxon>Bacillati</taxon>
        <taxon>Actinomycetota</taxon>
        <taxon>Actinomycetes</taxon>
        <taxon>Mycobacteriales</taxon>
        <taxon>Corynebacteriaceae</taxon>
        <taxon>Corynebacterium</taxon>
    </lineage>
</organism>
<accession>A0A854NIP5</accession>
<dbReference type="EMBL" id="LSZF01000025">
    <property type="protein sequence ID" value="OWM34789.1"/>
    <property type="molecule type" value="Genomic_DNA"/>
</dbReference>
<dbReference type="AlphaFoldDB" id="A0A854NIP5"/>